<organism evidence="2 3">
    <name type="scientific">Daphnia pulex</name>
    <name type="common">Water flea</name>
    <dbReference type="NCBI Taxonomy" id="6669"/>
    <lineage>
        <taxon>Eukaryota</taxon>
        <taxon>Metazoa</taxon>
        <taxon>Ecdysozoa</taxon>
        <taxon>Arthropoda</taxon>
        <taxon>Crustacea</taxon>
        <taxon>Branchiopoda</taxon>
        <taxon>Diplostraca</taxon>
        <taxon>Cladocera</taxon>
        <taxon>Anomopoda</taxon>
        <taxon>Daphniidae</taxon>
        <taxon>Daphnia</taxon>
    </lineage>
</organism>
<dbReference type="AlphaFoldDB" id="E9HUE2"/>
<name>E9HUE2_DAPPU</name>
<dbReference type="InParanoid" id="E9HUE2"/>
<reference evidence="2 3" key="1">
    <citation type="journal article" date="2011" name="Science">
        <title>The ecoresponsive genome of Daphnia pulex.</title>
        <authorList>
            <person name="Colbourne J.K."/>
            <person name="Pfrender M.E."/>
            <person name="Gilbert D."/>
            <person name="Thomas W.K."/>
            <person name="Tucker A."/>
            <person name="Oakley T.H."/>
            <person name="Tokishita S."/>
            <person name="Aerts A."/>
            <person name="Arnold G.J."/>
            <person name="Basu M.K."/>
            <person name="Bauer D.J."/>
            <person name="Caceres C.E."/>
            <person name="Carmel L."/>
            <person name="Casola C."/>
            <person name="Choi J.H."/>
            <person name="Detter J.C."/>
            <person name="Dong Q."/>
            <person name="Dusheyko S."/>
            <person name="Eads B.D."/>
            <person name="Frohlich T."/>
            <person name="Geiler-Samerotte K.A."/>
            <person name="Gerlach D."/>
            <person name="Hatcher P."/>
            <person name="Jogdeo S."/>
            <person name="Krijgsveld J."/>
            <person name="Kriventseva E.V."/>
            <person name="Kultz D."/>
            <person name="Laforsch C."/>
            <person name="Lindquist E."/>
            <person name="Lopez J."/>
            <person name="Manak J.R."/>
            <person name="Muller J."/>
            <person name="Pangilinan J."/>
            <person name="Patwardhan R.P."/>
            <person name="Pitluck S."/>
            <person name="Pritham E.J."/>
            <person name="Rechtsteiner A."/>
            <person name="Rho M."/>
            <person name="Rogozin I.B."/>
            <person name="Sakarya O."/>
            <person name="Salamov A."/>
            <person name="Schaack S."/>
            <person name="Shapiro H."/>
            <person name="Shiga Y."/>
            <person name="Skalitzky C."/>
            <person name="Smith Z."/>
            <person name="Souvorov A."/>
            <person name="Sung W."/>
            <person name="Tang Z."/>
            <person name="Tsuchiya D."/>
            <person name="Tu H."/>
            <person name="Vos H."/>
            <person name="Wang M."/>
            <person name="Wolf Y.I."/>
            <person name="Yamagata H."/>
            <person name="Yamada T."/>
            <person name="Ye Y."/>
            <person name="Shaw J.R."/>
            <person name="Andrews J."/>
            <person name="Crease T.J."/>
            <person name="Tang H."/>
            <person name="Lucas S.M."/>
            <person name="Robertson H.M."/>
            <person name="Bork P."/>
            <person name="Koonin E.V."/>
            <person name="Zdobnov E.M."/>
            <person name="Grigoriev I.V."/>
            <person name="Lynch M."/>
            <person name="Boore J.L."/>
        </authorList>
    </citation>
    <scope>NUCLEOTIDE SEQUENCE [LARGE SCALE GENOMIC DNA]</scope>
</reference>
<feature type="region of interest" description="Disordered" evidence="1">
    <location>
        <begin position="68"/>
        <end position="130"/>
    </location>
</feature>
<dbReference type="EMBL" id="GL732807">
    <property type="protein sequence ID" value="EFX64635.1"/>
    <property type="molecule type" value="Genomic_DNA"/>
</dbReference>
<dbReference type="Proteomes" id="UP000000305">
    <property type="component" value="Unassembled WGS sequence"/>
</dbReference>
<proteinExistence type="predicted"/>
<gene>
    <name evidence="2" type="ORF">DAPPUDRAFT_333994</name>
</gene>
<protein>
    <submittedName>
        <fullName evidence="2">Uncharacterized protein</fullName>
    </submittedName>
</protein>
<accession>E9HUE2</accession>
<sequence length="186" mass="20704">MESITPRNEDAHEDRALVAKQASLQIWEESGHAQDPECGPMKTVSDLLSETDWEDAVDDSLKTIAESNTELVPNDNGTMDENLNPIYEDQDPFHGFESPGAAPHSQDMEQIHESPPHLRPKRISKQPKRIIEDPNFLSICDSALISSDFDEPTSYQEASLSPQAEEWKAAMLSPLPVTAHSDPQTQ</sequence>
<evidence type="ECO:0000313" key="2">
    <source>
        <dbReference type="EMBL" id="EFX64635.1"/>
    </source>
</evidence>
<evidence type="ECO:0000256" key="1">
    <source>
        <dbReference type="SAM" id="MobiDB-lite"/>
    </source>
</evidence>
<feature type="compositionally biased region" description="Polar residues" evidence="1">
    <location>
        <begin position="68"/>
        <end position="81"/>
    </location>
</feature>
<feature type="compositionally biased region" description="Basic residues" evidence="1">
    <location>
        <begin position="118"/>
        <end position="128"/>
    </location>
</feature>
<evidence type="ECO:0000313" key="3">
    <source>
        <dbReference type="Proteomes" id="UP000000305"/>
    </source>
</evidence>
<dbReference type="KEGG" id="dpx:DAPPUDRAFT_333994"/>
<dbReference type="HOGENOM" id="CLU_1455842_0_0_1"/>
<feature type="compositionally biased region" description="Basic and acidic residues" evidence="1">
    <location>
        <begin position="106"/>
        <end position="116"/>
    </location>
</feature>
<keyword evidence="3" id="KW-1185">Reference proteome</keyword>